<feature type="transmembrane region" description="Helical" evidence="7">
    <location>
        <begin position="80"/>
        <end position="100"/>
    </location>
</feature>
<comment type="subcellular location">
    <subcellularLocation>
        <location evidence="1">Membrane</location>
        <topology evidence="1">Multi-pass membrane protein</topology>
    </subcellularLocation>
</comment>
<keyword evidence="4 7" id="KW-0472">Membrane</keyword>
<feature type="transmembrane region" description="Helical" evidence="7">
    <location>
        <begin position="12"/>
        <end position="31"/>
    </location>
</feature>
<dbReference type="InterPro" id="IPR052337">
    <property type="entry name" value="SAT4-like"/>
</dbReference>
<dbReference type="EMBL" id="JAULSN010000006">
    <property type="protein sequence ID" value="KAK3369652.1"/>
    <property type="molecule type" value="Genomic_DNA"/>
</dbReference>
<evidence type="ECO:0000256" key="7">
    <source>
        <dbReference type="SAM" id="Phobius"/>
    </source>
</evidence>
<evidence type="ECO:0000313" key="10">
    <source>
        <dbReference type="Proteomes" id="UP001287356"/>
    </source>
</evidence>
<reference evidence="9" key="1">
    <citation type="journal article" date="2023" name="Mol. Phylogenet. Evol.">
        <title>Genome-scale phylogeny and comparative genomics of the fungal order Sordariales.</title>
        <authorList>
            <person name="Hensen N."/>
            <person name="Bonometti L."/>
            <person name="Westerberg I."/>
            <person name="Brannstrom I.O."/>
            <person name="Guillou S."/>
            <person name="Cros-Aarteil S."/>
            <person name="Calhoun S."/>
            <person name="Haridas S."/>
            <person name="Kuo A."/>
            <person name="Mondo S."/>
            <person name="Pangilinan J."/>
            <person name="Riley R."/>
            <person name="LaButti K."/>
            <person name="Andreopoulos B."/>
            <person name="Lipzen A."/>
            <person name="Chen C."/>
            <person name="Yan M."/>
            <person name="Daum C."/>
            <person name="Ng V."/>
            <person name="Clum A."/>
            <person name="Steindorff A."/>
            <person name="Ohm R.A."/>
            <person name="Martin F."/>
            <person name="Silar P."/>
            <person name="Natvig D.O."/>
            <person name="Lalanne C."/>
            <person name="Gautier V."/>
            <person name="Ament-Velasquez S.L."/>
            <person name="Kruys A."/>
            <person name="Hutchinson M.I."/>
            <person name="Powell A.J."/>
            <person name="Barry K."/>
            <person name="Miller A.N."/>
            <person name="Grigoriev I.V."/>
            <person name="Debuchy R."/>
            <person name="Gladieux P."/>
            <person name="Hiltunen Thoren M."/>
            <person name="Johannesson H."/>
        </authorList>
    </citation>
    <scope>NUCLEOTIDE SEQUENCE</scope>
    <source>
        <strain evidence="9">CBS 958.72</strain>
    </source>
</reference>
<proteinExistence type="inferred from homology"/>
<evidence type="ECO:0000256" key="2">
    <source>
        <dbReference type="ARBA" id="ARBA00022692"/>
    </source>
</evidence>
<keyword evidence="2 7" id="KW-0812">Transmembrane</keyword>
<reference evidence="9" key="2">
    <citation type="submission" date="2023-06" db="EMBL/GenBank/DDBJ databases">
        <authorList>
            <consortium name="Lawrence Berkeley National Laboratory"/>
            <person name="Haridas S."/>
            <person name="Hensen N."/>
            <person name="Bonometti L."/>
            <person name="Westerberg I."/>
            <person name="Brannstrom I.O."/>
            <person name="Guillou S."/>
            <person name="Cros-Aarteil S."/>
            <person name="Calhoun S."/>
            <person name="Kuo A."/>
            <person name="Mondo S."/>
            <person name="Pangilinan J."/>
            <person name="Riley R."/>
            <person name="Labutti K."/>
            <person name="Andreopoulos B."/>
            <person name="Lipzen A."/>
            <person name="Chen C."/>
            <person name="Yanf M."/>
            <person name="Daum C."/>
            <person name="Ng V."/>
            <person name="Clum A."/>
            <person name="Steindorff A."/>
            <person name="Ohm R."/>
            <person name="Martin F."/>
            <person name="Silar P."/>
            <person name="Natvig D."/>
            <person name="Lalanne C."/>
            <person name="Gautier V."/>
            <person name="Ament-Velasquez S.L."/>
            <person name="Kruys A."/>
            <person name="Hutchinson M.I."/>
            <person name="Powell A.J."/>
            <person name="Barry K."/>
            <person name="Miller A.N."/>
            <person name="Grigoriev I.V."/>
            <person name="Debuchy R."/>
            <person name="Gladieux P."/>
            <person name="Thoren M.H."/>
            <person name="Johannesson H."/>
        </authorList>
    </citation>
    <scope>NUCLEOTIDE SEQUENCE</scope>
    <source>
        <strain evidence="9">CBS 958.72</strain>
    </source>
</reference>
<dbReference type="PANTHER" id="PTHR33048">
    <property type="entry name" value="PTH11-LIKE INTEGRAL MEMBRANE PROTEIN (AFU_ORTHOLOGUE AFUA_5G11245)"/>
    <property type="match status" value="1"/>
</dbReference>
<feature type="region of interest" description="Disordered" evidence="6">
    <location>
        <begin position="295"/>
        <end position="315"/>
    </location>
</feature>
<evidence type="ECO:0000313" key="9">
    <source>
        <dbReference type="EMBL" id="KAK3369652.1"/>
    </source>
</evidence>
<evidence type="ECO:0000256" key="5">
    <source>
        <dbReference type="ARBA" id="ARBA00038359"/>
    </source>
</evidence>
<dbReference type="AlphaFoldDB" id="A0AAE0K4V5"/>
<feature type="transmembrane region" description="Helical" evidence="7">
    <location>
        <begin position="201"/>
        <end position="219"/>
    </location>
</feature>
<feature type="transmembrane region" description="Helical" evidence="7">
    <location>
        <begin position="162"/>
        <end position="189"/>
    </location>
</feature>
<feature type="transmembrane region" description="Helical" evidence="7">
    <location>
        <begin position="239"/>
        <end position="263"/>
    </location>
</feature>
<dbReference type="InterPro" id="IPR049326">
    <property type="entry name" value="Rhodopsin_dom_fungi"/>
</dbReference>
<evidence type="ECO:0000256" key="4">
    <source>
        <dbReference type="ARBA" id="ARBA00023136"/>
    </source>
</evidence>
<feature type="transmembrane region" description="Helical" evidence="7">
    <location>
        <begin position="120"/>
        <end position="142"/>
    </location>
</feature>
<accession>A0AAE0K4V5</accession>
<evidence type="ECO:0000256" key="6">
    <source>
        <dbReference type="SAM" id="MobiDB-lite"/>
    </source>
</evidence>
<dbReference type="PANTHER" id="PTHR33048:SF42">
    <property type="entry name" value="INTEGRAL MEMBRANE PROTEIN"/>
    <property type="match status" value="1"/>
</dbReference>
<organism evidence="9 10">
    <name type="scientific">Lasiosphaeria ovina</name>
    <dbReference type="NCBI Taxonomy" id="92902"/>
    <lineage>
        <taxon>Eukaryota</taxon>
        <taxon>Fungi</taxon>
        <taxon>Dikarya</taxon>
        <taxon>Ascomycota</taxon>
        <taxon>Pezizomycotina</taxon>
        <taxon>Sordariomycetes</taxon>
        <taxon>Sordariomycetidae</taxon>
        <taxon>Sordariales</taxon>
        <taxon>Lasiosphaeriaceae</taxon>
        <taxon>Lasiosphaeria</taxon>
    </lineage>
</organism>
<dbReference type="GO" id="GO:0016020">
    <property type="term" value="C:membrane"/>
    <property type="evidence" value="ECO:0007669"/>
    <property type="project" value="UniProtKB-SubCell"/>
</dbReference>
<dbReference type="Pfam" id="PF20684">
    <property type="entry name" value="Fung_rhodopsin"/>
    <property type="match status" value="1"/>
</dbReference>
<comment type="caution">
    <text evidence="9">The sequence shown here is derived from an EMBL/GenBank/DDBJ whole genome shotgun (WGS) entry which is preliminary data.</text>
</comment>
<keyword evidence="10" id="KW-1185">Reference proteome</keyword>
<feature type="domain" description="Rhodopsin" evidence="8">
    <location>
        <begin position="27"/>
        <end position="264"/>
    </location>
</feature>
<feature type="transmembrane region" description="Helical" evidence="7">
    <location>
        <begin position="43"/>
        <end position="60"/>
    </location>
</feature>
<evidence type="ECO:0000256" key="1">
    <source>
        <dbReference type="ARBA" id="ARBA00004141"/>
    </source>
</evidence>
<keyword evidence="3 7" id="KW-1133">Transmembrane helix</keyword>
<name>A0AAE0K4V5_9PEZI</name>
<dbReference type="Proteomes" id="UP001287356">
    <property type="component" value="Unassembled WGS sequence"/>
</dbReference>
<gene>
    <name evidence="9" type="ORF">B0T24DRAFT_363021</name>
</gene>
<comment type="similarity">
    <text evidence="5">Belongs to the SAT4 family.</text>
</comment>
<evidence type="ECO:0000259" key="8">
    <source>
        <dbReference type="Pfam" id="PF20684"/>
    </source>
</evidence>
<evidence type="ECO:0000256" key="3">
    <source>
        <dbReference type="ARBA" id="ARBA00022989"/>
    </source>
</evidence>
<protein>
    <recommendedName>
        <fullName evidence="8">Rhodopsin domain-containing protein</fullName>
    </recommendedName>
</protein>
<sequence length="355" mass="39020">MDDDDQGPKILATTWALTGLSAVFLAVRLFCKLRTKRRLWWDDYVLVLSWAMLLVSITLVTVSVPKGLGKHVYAVPFENFAFLGITGNFTGTFSILAAMWSKTSFAVTLLRLVQGRTKAFVWFIIATVNILMGLNAIFLWVRCSPVQKTWNPYVPGTCWDPQAYPIFGMFAAGYSAAMDFVLALLPWTVIWNLQMKRREKVGVALAMSMGIFAGATAVVKTTVIPTLASPDFTYVSAPLILWGAAESAVTIMAASIPVLRTLFRDLQTLSRRLYVSDSKNDTQISKISPKQNTVVISGGGPSPLTTTTTNSSDRAPLREAGGRIIQSTEIMVAVEFRKDDDPDGHGVDEVRAEHV</sequence>